<feature type="region of interest" description="Disordered" evidence="1">
    <location>
        <begin position="54"/>
        <end position="83"/>
    </location>
</feature>
<organism evidence="2 3">
    <name type="scientific">Portunus trituberculatus</name>
    <name type="common">Swimming crab</name>
    <name type="synonym">Neptunus trituberculatus</name>
    <dbReference type="NCBI Taxonomy" id="210409"/>
    <lineage>
        <taxon>Eukaryota</taxon>
        <taxon>Metazoa</taxon>
        <taxon>Ecdysozoa</taxon>
        <taxon>Arthropoda</taxon>
        <taxon>Crustacea</taxon>
        <taxon>Multicrustacea</taxon>
        <taxon>Malacostraca</taxon>
        <taxon>Eumalacostraca</taxon>
        <taxon>Eucarida</taxon>
        <taxon>Decapoda</taxon>
        <taxon>Pleocyemata</taxon>
        <taxon>Brachyura</taxon>
        <taxon>Eubrachyura</taxon>
        <taxon>Portunoidea</taxon>
        <taxon>Portunidae</taxon>
        <taxon>Portuninae</taxon>
        <taxon>Portunus</taxon>
    </lineage>
</organism>
<dbReference type="AlphaFoldDB" id="A0A5B7JMV6"/>
<evidence type="ECO:0000313" key="2">
    <source>
        <dbReference type="EMBL" id="MPC94427.1"/>
    </source>
</evidence>
<keyword evidence="3" id="KW-1185">Reference proteome</keyword>
<evidence type="ECO:0000313" key="3">
    <source>
        <dbReference type="Proteomes" id="UP000324222"/>
    </source>
</evidence>
<gene>
    <name evidence="2" type="ORF">E2C01_089595</name>
</gene>
<name>A0A5B7JMV6_PORTR</name>
<proteinExistence type="predicted"/>
<comment type="caution">
    <text evidence="2">The sequence shown here is derived from an EMBL/GenBank/DDBJ whole genome shotgun (WGS) entry which is preliminary data.</text>
</comment>
<feature type="compositionally biased region" description="Polar residues" evidence="1">
    <location>
        <begin position="59"/>
        <end position="76"/>
    </location>
</feature>
<evidence type="ECO:0000256" key="1">
    <source>
        <dbReference type="SAM" id="MobiDB-lite"/>
    </source>
</evidence>
<dbReference type="EMBL" id="VSRR010098477">
    <property type="protein sequence ID" value="MPC94427.1"/>
    <property type="molecule type" value="Genomic_DNA"/>
</dbReference>
<protein>
    <submittedName>
        <fullName evidence="2">Uncharacterized protein</fullName>
    </submittedName>
</protein>
<dbReference type="OrthoDB" id="6375148at2759"/>
<accession>A0A5B7JMV6</accession>
<reference evidence="2 3" key="1">
    <citation type="submission" date="2019-05" db="EMBL/GenBank/DDBJ databases">
        <title>Another draft genome of Portunus trituberculatus and its Hox gene families provides insights of decapod evolution.</title>
        <authorList>
            <person name="Jeong J.-H."/>
            <person name="Song I."/>
            <person name="Kim S."/>
            <person name="Choi T."/>
            <person name="Kim D."/>
            <person name="Ryu S."/>
            <person name="Kim W."/>
        </authorList>
    </citation>
    <scope>NUCLEOTIDE SEQUENCE [LARGE SCALE GENOMIC DNA]</scope>
    <source>
        <tissue evidence="2">Muscle</tissue>
    </source>
</reference>
<feature type="compositionally biased region" description="Polar residues" evidence="1">
    <location>
        <begin position="20"/>
        <end position="32"/>
    </location>
</feature>
<sequence length="83" mass="8435">MVTPLTALYWVPDIPPSPSFPTHTLSSNSSTLPPATASLLTSVASLSTSPAEVDGGGLFQSTENSSDAVSTTTTAPVPQEGFI</sequence>
<dbReference type="Proteomes" id="UP000324222">
    <property type="component" value="Unassembled WGS sequence"/>
</dbReference>
<feature type="region of interest" description="Disordered" evidence="1">
    <location>
        <begin position="12"/>
        <end position="32"/>
    </location>
</feature>